<proteinExistence type="predicted"/>
<dbReference type="EMBL" id="CP136051">
    <property type="protein sequence ID" value="WOK04881.1"/>
    <property type="molecule type" value="Genomic_DNA"/>
</dbReference>
<evidence type="ECO:0000313" key="2">
    <source>
        <dbReference type="Proteomes" id="UP001302349"/>
    </source>
</evidence>
<keyword evidence="2" id="KW-1185">Reference proteome</keyword>
<dbReference type="Gene3D" id="2.40.128.490">
    <property type="entry name" value="Uncharacterised protein PF14869, DUF4488"/>
    <property type="match status" value="1"/>
</dbReference>
<evidence type="ECO:0000313" key="1">
    <source>
        <dbReference type="EMBL" id="WOK04881.1"/>
    </source>
</evidence>
<protein>
    <recommendedName>
        <fullName evidence="3">Membrane or secreted protein</fullName>
    </recommendedName>
</protein>
<reference evidence="1 2" key="1">
    <citation type="journal article" date="2023" name="Microbiol. Resour. Announc.">
        <title>Complete Genome Sequence of Imperialibacter roseus strain P4T.</title>
        <authorList>
            <person name="Tizabi D.R."/>
            <person name="Bachvaroff T."/>
            <person name="Hill R.T."/>
        </authorList>
    </citation>
    <scope>NUCLEOTIDE SEQUENCE [LARGE SCALE GENOMIC DNA]</scope>
    <source>
        <strain evidence="1 2">P4T</strain>
    </source>
</reference>
<organism evidence="1 2">
    <name type="scientific">Imperialibacter roseus</name>
    <dbReference type="NCBI Taxonomy" id="1324217"/>
    <lineage>
        <taxon>Bacteria</taxon>
        <taxon>Pseudomonadati</taxon>
        <taxon>Bacteroidota</taxon>
        <taxon>Cytophagia</taxon>
        <taxon>Cytophagales</taxon>
        <taxon>Flammeovirgaceae</taxon>
        <taxon>Imperialibacter</taxon>
    </lineage>
</organism>
<evidence type="ECO:0008006" key="3">
    <source>
        <dbReference type="Google" id="ProtNLM"/>
    </source>
</evidence>
<gene>
    <name evidence="1" type="ORF">RT717_17505</name>
</gene>
<sequence length="234" mass="26094">MAWQDPSDAPAGPTANNEYVGAWMSESVDKGRPVTQILIVSDTYFTTASFLTKDHHFLSTSGGTYKMEGDKMTVTIEFHSPDHYQVGKQHVLHAKPTETGYKLVARDGMVLGDWKRIDAGNNSQFAGLWYAAAYRNEAGDTVRTDYKVKTIKILSDSRFQWIAFDTISRKFVATAGGTYSITPTGYVESLEFYANADERIGKSLGFRYKLEGGNWTHTGKSSQGAPLYELWSKK</sequence>
<name>A0ABZ0IM92_9BACT</name>
<dbReference type="Proteomes" id="UP001302349">
    <property type="component" value="Chromosome"/>
</dbReference>
<dbReference type="RefSeq" id="WP_317487679.1">
    <property type="nucleotide sequence ID" value="NZ_CP136051.1"/>
</dbReference>
<accession>A0ABZ0IM92</accession>